<comment type="caution">
    <text evidence="5">The sequence shown here is derived from an EMBL/GenBank/DDBJ whole genome shotgun (WGS) entry which is preliminary data.</text>
</comment>
<dbReference type="Pfam" id="PF05495">
    <property type="entry name" value="zf-CHY"/>
    <property type="match status" value="1"/>
</dbReference>
<proteinExistence type="predicted"/>
<feature type="domain" description="CHY-type" evidence="4">
    <location>
        <begin position="12"/>
        <end position="93"/>
    </location>
</feature>
<dbReference type="SUPFAM" id="SSF161219">
    <property type="entry name" value="CHY zinc finger-like"/>
    <property type="match status" value="1"/>
</dbReference>
<keyword evidence="1" id="KW-0479">Metal-binding</keyword>
<dbReference type="PIRSF" id="PIRSF017292">
    <property type="entry name" value="UCP017292_Znf_CHY"/>
    <property type="match status" value="1"/>
</dbReference>
<dbReference type="InterPro" id="IPR052604">
    <property type="entry name" value="Mito_Tim_assembly_helper"/>
</dbReference>
<dbReference type="OrthoDB" id="882119at2"/>
<keyword evidence="3" id="KW-0862">Zinc</keyword>
<evidence type="ECO:0000256" key="1">
    <source>
        <dbReference type="ARBA" id="ARBA00022723"/>
    </source>
</evidence>
<sequence>MKINGHEVKGIDIDAETRCKHYHKEVDRIALKFKCCDTYYPCYQCHDEVTNHKAETWTVEERNKKAVLCGSCGKELTIHEYMNSGYACPHCEASFNPGCRNHANLYFDVSED</sequence>
<dbReference type="GO" id="GO:0045041">
    <property type="term" value="P:protein import into mitochondrial intermembrane space"/>
    <property type="evidence" value="ECO:0007669"/>
    <property type="project" value="TreeGrafter"/>
</dbReference>
<evidence type="ECO:0000313" key="5">
    <source>
        <dbReference type="EMBL" id="MYL36072.1"/>
    </source>
</evidence>
<protein>
    <recommendedName>
        <fullName evidence="4">CHY-type domain-containing protein</fullName>
    </recommendedName>
</protein>
<evidence type="ECO:0000313" key="6">
    <source>
        <dbReference type="Proteomes" id="UP000468638"/>
    </source>
</evidence>
<dbReference type="InterPro" id="IPR016694">
    <property type="entry name" value="UCP017292"/>
</dbReference>
<gene>
    <name evidence="5" type="ORF">GLW05_21095</name>
</gene>
<dbReference type="InterPro" id="IPR037274">
    <property type="entry name" value="Znf_CHY_sf"/>
</dbReference>
<keyword evidence="2" id="KW-0863">Zinc-finger</keyword>
<dbReference type="InterPro" id="IPR008913">
    <property type="entry name" value="Znf_CHY"/>
</dbReference>
<dbReference type="AlphaFoldDB" id="A0A6I5A7F0"/>
<dbReference type="EMBL" id="WMEQ01000027">
    <property type="protein sequence ID" value="MYL36072.1"/>
    <property type="molecule type" value="Genomic_DNA"/>
</dbReference>
<name>A0A6I5A7F0_9BACI</name>
<evidence type="ECO:0000256" key="3">
    <source>
        <dbReference type="ARBA" id="ARBA00022833"/>
    </source>
</evidence>
<dbReference type="PANTHER" id="PTHR28082">
    <property type="entry name" value="ZINC FINGER PROTEIN"/>
    <property type="match status" value="1"/>
</dbReference>
<reference evidence="5 6" key="1">
    <citation type="submission" date="2019-11" db="EMBL/GenBank/DDBJ databases">
        <title>Genome sequences of 17 halophilic strains isolated from different environments.</title>
        <authorList>
            <person name="Furrow R.E."/>
        </authorList>
    </citation>
    <scope>NUCLEOTIDE SEQUENCE [LARGE SCALE GENOMIC DNA]</scope>
    <source>
        <strain evidence="5 6">22514_16_FS</strain>
    </source>
</reference>
<evidence type="ECO:0000256" key="2">
    <source>
        <dbReference type="ARBA" id="ARBA00022771"/>
    </source>
</evidence>
<dbReference type="Proteomes" id="UP000468638">
    <property type="component" value="Unassembled WGS sequence"/>
</dbReference>
<organism evidence="5 6">
    <name type="scientific">Pontibacillus yanchengensis</name>
    <dbReference type="NCBI Taxonomy" id="462910"/>
    <lineage>
        <taxon>Bacteria</taxon>
        <taxon>Bacillati</taxon>
        <taxon>Bacillota</taxon>
        <taxon>Bacilli</taxon>
        <taxon>Bacillales</taxon>
        <taxon>Bacillaceae</taxon>
        <taxon>Pontibacillus</taxon>
    </lineage>
</organism>
<evidence type="ECO:0000259" key="4">
    <source>
        <dbReference type="PROSITE" id="PS51266"/>
    </source>
</evidence>
<accession>A0A6I5A7F0</accession>
<dbReference type="RefSeq" id="WP_160849172.1">
    <property type="nucleotide sequence ID" value="NZ_WMEQ01000027.1"/>
</dbReference>
<dbReference type="GO" id="GO:0008270">
    <property type="term" value="F:zinc ion binding"/>
    <property type="evidence" value="ECO:0007669"/>
    <property type="project" value="UniProtKB-KW"/>
</dbReference>
<dbReference type="PANTHER" id="PTHR28082:SF1">
    <property type="entry name" value="HELPER OF TIM PROTEIN 13"/>
    <property type="match status" value="1"/>
</dbReference>
<dbReference type="PROSITE" id="PS51266">
    <property type="entry name" value="ZF_CHY"/>
    <property type="match status" value="1"/>
</dbReference>